<protein>
    <submittedName>
        <fullName evidence="2">Uncharacterized protein</fullName>
    </submittedName>
</protein>
<organism evidence="2 3">
    <name type="scientific">Alteromonas lipolytica</name>
    <dbReference type="NCBI Taxonomy" id="1856405"/>
    <lineage>
        <taxon>Bacteria</taxon>
        <taxon>Pseudomonadati</taxon>
        <taxon>Pseudomonadota</taxon>
        <taxon>Gammaproteobacteria</taxon>
        <taxon>Alteromonadales</taxon>
        <taxon>Alteromonadaceae</taxon>
        <taxon>Alteromonas/Salinimonas group</taxon>
        <taxon>Alteromonas</taxon>
    </lineage>
</organism>
<gene>
    <name evidence="2" type="ORF">BFC17_18650</name>
</gene>
<evidence type="ECO:0000313" key="2">
    <source>
        <dbReference type="EMBL" id="OFI34398.1"/>
    </source>
</evidence>
<feature type="compositionally biased region" description="Basic and acidic residues" evidence="1">
    <location>
        <begin position="100"/>
        <end position="119"/>
    </location>
</feature>
<dbReference type="EMBL" id="MJIC01000013">
    <property type="protein sequence ID" value="OFI34398.1"/>
    <property type="molecule type" value="Genomic_DNA"/>
</dbReference>
<dbReference type="OrthoDB" id="6388981at2"/>
<feature type="compositionally biased region" description="Basic and acidic residues" evidence="1">
    <location>
        <begin position="24"/>
        <end position="50"/>
    </location>
</feature>
<feature type="compositionally biased region" description="Acidic residues" evidence="1">
    <location>
        <begin position="85"/>
        <end position="95"/>
    </location>
</feature>
<feature type="compositionally biased region" description="Basic and acidic residues" evidence="1">
    <location>
        <begin position="57"/>
        <end position="84"/>
    </location>
</feature>
<dbReference type="Proteomes" id="UP000176037">
    <property type="component" value="Unassembled WGS sequence"/>
</dbReference>
<accession>A0A1E8FFM1</accession>
<dbReference type="RefSeq" id="WP_070176514.1">
    <property type="nucleotide sequence ID" value="NZ_BMJR01000009.1"/>
</dbReference>
<comment type="caution">
    <text evidence="2">The sequence shown here is derived from an EMBL/GenBank/DDBJ whole genome shotgun (WGS) entry which is preliminary data.</text>
</comment>
<keyword evidence="3" id="KW-1185">Reference proteome</keyword>
<feature type="region of interest" description="Disordered" evidence="1">
    <location>
        <begin position="24"/>
        <end position="119"/>
    </location>
</feature>
<dbReference type="AlphaFoldDB" id="A0A1E8FFM1"/>
<name>A0A1E8FFM1_9ALTE</name>
<sequence length="119" mass="14025">MSSDLLFSVLPREGKVPIVTDDRVKRVSKESRAKQLSEDEKETHDEERLISEQQQYKVHEKNAQDKERSEHEQKEQQAESRTENNVEETESEDELVYNSHGEKAEHHHEDDAPHIDTYE</sequence>
<evidence type="ECO:0000313" key="3">
    <source>
        <dbReference type="Proteomes" id="UP000176037"/>
    </source>
</evidence>
<reference evidence="2 3" key="1">
    <citation type="submission" date="2016-09" db="EMBL/GenBank/DDBJ databases">
        <title>Alteromonas lipolytica, a new species isolated from sea water.</title>
        <authorList>
            <person name="Wu Y.-H."/>
            <person name="Cheng H."/>
            <person name="Xu X.-W."/>
        </authorList>
    </citation>
    <scope>NUCLEOTIDE SEQUENCE [LARGE SCALE GENOMIC DNA]</scope>
    <source>
        <strain evidence="2 3">JW12</strain>
    </source>
</reference>
<evidence type="ECO:0000256" key="1">
    <source>
        <dbReference type="SAM" id="MobiDB-lite"/>
    </source>
</evidence>
<proteinExistence type="predicted"/>